<dbReference type="Proteomes" id="UP001163687">
    <property type="component" value="Chromosome"/>
</dbReference>
<protein>
    <submittedName>
        <fullName evidence="1">UPF0637 protein</fullName>
    </submittedName>
</protein>
<proteinExistence type="predicted"/>
<evidence type="ECO:0000313" key="1">
    <source>
        <dbReference type="EMBL" id="BDG60946.1"/>
    </source>
</evidence>
<dbReference type="KEGG" id="cmic:caldi_20360"/>
<dbReference type="Pfam" id="PF06335">
    <property type="entry name" value="DUF1054"/>
    <property type="match status" value="1"/>
</dbReference>
<dbReference type="Gene3D" id="3.30.930.20">
    <property type="entry name" value="Protein of unknown function DUF1054"/>
    <property type="match status" value="1"/>
</dbReference>
<dbReference type="SUPFAM" id="SSF142913">
    <property type="entry name" value="YktB/PF0168-like"/>
    <property type="match status" value="1"/>
</dbReference>
<dbReference type="InterPro" id="IPR053707">
    <property type="entry name" value="UPF0637_domain_sf"/>
</dbReference>
<evidence type="ECO:0000313" key="2">
    <source>
        <dbReference type="Proteomes" id="UP001163687"/>
    </source>
</evidence>
<gene>
    <name evidence="1" type="ORF">caldi_20360</name>
</gene>
<accession>A0AA35G699</accession>
<organism evidence="1 2">
    <name type="scientific">Caldinitratiruptor microaerophilus</name>
    <dbReference type="NCBI Taxonomy" id="671077"/>
    <lineage>
        <taxon>Bacteria</taxon>
        <taxon>Bacillati</taxon>
        <taxon>Bacillota</taxon>
        <taxon>Clostridia</taxon>
        <taxon>Eubacteriales</taxon>
        <taxon>Symbiobacteriaceae</taxon>
        <taxon>Caldinitratiruptor</taxon>
    </lineage>
</organism>
<name>A0AA35G699_9FIRM</name>
<dbReference type="EMBL" id="AP025628">
    <property type="protein sequence ID" value="BDG60946.1"/>
    <property type="molecule type" value="Genomic_DNA"/>
</dbReference>
<reference evidence="1" key="1">
    <citation type="submission" date="2022-03" db="EMBL/GenBank/DDBJ databases">
        <title>Complete genome sequence of Caldinitratiruptor microaerophilus.</title>
        <authorList>
            <person name="Mukaiyama R."/>
            <person name="Nishiyama T."/>
            <person name="Ueda K."/>
        </authorList>
    </citation>
    <scope>NUCLEOTIDE SEQUENCE</scope>
    <source>
        <strain evidence="1">JCM 16183</strain>
    </source>
</reference>
<dbReference type="RefSeq" id="WP_264841629.1">
    <property type="nucleotide sequence ID" value="NZ_AP025628.1"/>
</dbReference>
<keyword evidence="2" id="KW-1185">Reference proteome</keyword>
<sequence length="214" mass="23273">MLAFSGFEPDDFEVFAIPGLGPRMAAIKERLRPKLEAIGQALAPTLTEATGVPFVIHVARHARRTVNPPDHTWVALGTNPRGYKAHPHFEVGLCATHVFIRAGLIYEADTRPAFADALIAALPEVRRALPAHYRWFDDADPGEGKRHGDMTGADFEALAQTLRHRRDASGLAGLNVDREEAVRLGGAGFLQLAEETCRTLVPVWRLAAGAAART</sequence>
<dbReference type="InterPro" id="IPR009403">
    <property type="entry name" value="UPF0637"/>
</dbReference>
<dbReference type="AlphaFoldDB" id="A0AA35G699"/>